<organism evidence="2 3">
    <name type="scientific">Mycobacterium gastri</name>
    <dbReference type="NCBI Taxonomy" id="1777"/>
    <lineage>
        <taxon>Bacteria</taxon>
        <taxon>Bacillati</taxon>
        <taxon>Actinomycetota</taxon>
        <taxon>Actinomycetes</taxon>
        <taxon>Mycobacteriales</taxon>
        <taxon>Mycobacteriaceae</taxon>
        <taxon>Mycobacterium</taxon>
    </lineage>
</organism>
<keyword evidence="1" id="KW-0812">Transmembrane</keyword>
<keyword evidence="1" id="KW-1133">Transmembrane helix</keyword>
<keyword evidence="3" id="KW-1185">Reference proteome</keyword>
<evidence type="ECO:0000313" key="2">
    <source>
        <dbReference type="EMBL" id="ORV78209.1"/>
    </source>
</evidence>
<keyword evidence="1" id="KW-0472">Membrane</keyword>
<gene>
    <name evidence="2" type="ORF">AWC07_22845</name>
</gene>
<dbReference type="RefSeq" id="WP_051507790.1">
    <property type="nucleotide sequence ID" value="NZ_LQOX01000021.1"/>
</dbReference>
<name>A0A1X1W092_MYCGS</name>
<sequence>MAVLRVCRLVFVVGLLVSVILATTVLAWPSNACACGAAIAPGGAHATMNHEVALAHWDGTTETIVMQLAMDTTTDNVALVVPTPTPATVTATDNVANATFVELDVLTAPQIQRQRRWVLGIGFPGAAAPHEGAAAAHAPDVVNQVHLGPLEATTLAGGDLTGLRNWLSDNGYAIRPAVAAALDPYVRDGWAFVAMRLTSTAPIAGGLDPVRLTFASSRLVYPMRLSVAAQDPQHVIVYTMSDHRQQRTDADKSRQLTQVQFAGAIGDRVRDPVLRELATNHGSYLTKTQVDVYQPSEISSDFTFGNAPNDDTYRQLVVVYDNVAIPIVVILFAGLLMAGIVAAVVLFVVFRRRGLGQRRRNFTM</sequence>
<dbReference type="Proteomes" id="UP000193738">
    <property type="component" value="Unassembled WGS sequence"/>
</dbReference>
<proteinExistence type="predicted"/>
<dbReference type="Pfam" id="PF10092">
    <property type="entry name" value="DUF2330"/>
    <property type="match status" value="1"/>
</dbReference>
<evidence type="ECO:0008006" key="4">
    <source>
        <dbReference type="Google" id="ProtNLM"/>
    </source>
</evidence>
<protein>
    <recommendedName>
        <fullName evidence="4">DUF2330 domain-containing protein</fullName>
    </recommendedName>
</protein>
<reference evidence="2 3" key="1">
    <citation type="submission" date="2016-01" db="EMBL/GenBank/DDBJ databases">
        <title>The new phylogeny of the genus Mycobacterium.</title>
        <authorList>
            <person name="Tarcisio F."/>
            <person name="Conor M."/>
            <person name="Antonella G."/>
            <person name="Elisabetta G."/>
            <person name="Giulia F.S."/>
            <person name="Sara T."/>
            <person name="Anna F."/>
            <person name="Clotilde B."/>
            <person name="Roberto B."/>
            <person name="Veronica D.S."/>
            <person name="Fabio R."/>
            <person name="Monica P."/>
            <person name="Olivier J."/>
            <person name="Enrico T."/>
            <person name="Nicola S."/>
        </authorList>
    </citation>
    <scope>NUCLEOTIDE SEQUENCE [LARGE SCALE GENOMIC DNA]</scope>
    <source>
        <strain evidence="2 3">DSM 43505</strain>
    </source>
</reference>
<accession>A0A1X1W092</accession>
<dbReference type="AlphaFoldDB" id="A0A1X1W092"/>
<dbReference type="EMBL" id="LQOX01000021">
    <property type="protein sequence ID" value="ORV78209.1"/>
    <property type="molecule type" value="Genomic_DNA"/>
</dbReference>
<dbReference type="InterPro" id="IPR019283">
    <property type="entry name" value="DUF2330"/>
</dbReference>
<feature type="transmembrane region" description="Helical" evidence="1">
    <location>
        <begin position="323"/>
        <end position="350"/>
    </location>
</feature>
<comment type="caution">
    <text evidence="2">The sequence shown here is derived from an EMBL/GenBank/DDBJ whole genome shotgun (WGS) entry which is preliminary data.</text>
</comment>
<dbReference type="STRING" id="1777.AWC07_22845"/>
<evidence type="ECO:0000256" key="1">
    <source>
        <dbReference type="SAM" id="Phobius"/>
    </source>
</evidence>
<evidence type="ECO:0000313" key="3">
    <source>
        <dbReference type="Proteomes" id="UP000193738"/>
    </source>
</evidence>